<name>A0AA39IM78_9BILA</name>
<evidence type="ECO:0000313" key="2">
    <source>
        <dbReference type="EMBL" id="KAK0426176.1"/>
    </source>
</evidence>
<sequence length="966" mass="109101">MEAKRRRLSKSADPVTPPRTSVPDGGSPKTTARSTRSATSMAKIVEALREELSSCELEKAQKSLGYLKKKLSSKISVSDFMRSEKSFPTLITVFHESFSKLNDTKAGDSYAAILRETISVIANCCHLSLESCLRLKPANAKVINSALRILESGTRTSWTLKACVLRLIANLCEHKETAMCVVEAPQLVDRIAMMVSAEDENTSKNALRIVRLLSSSFSRYVVLSNACHYIGQLLNKVYYEDSDPRKAAILAVLQTLSRNYARDVGRQLAAGLSADDASPRNCTKDFLALLLRDPTNSLSETEERWVALILSMTLCSFELREIFGEDAIREAVSIEDAFKNANLCKFLSFFSYDAWGRAKLRESGALTIILQRLDETRELDERDVIVSSLRHFIHDTIGMGFLLKHSIFPTIALKHLREYLKNRSYTCTPELKAEDDLSDALACVTSAVTVSLEENPSSSSERLRKEYTTEPRSPSCNWSPSMSSYSNSLSPSPSSTSDDLYSLNWAGGFDNDDASSRPSVGDRFTLSHLSFNEEPTSKKLNKEEQAIAGEMFILSWLSHEEVNHKYLINQEIVSALVGYISRAPTLDLKAARSLKRLARSRACIHQLLEIRFQTIVVHYLLRQPCTLVRNAKTCDRCDKRMEYGREVLREFSTHIDSEFGWSYLSQSLKSSNKQKRLSSYLAGLILLRSGHHRKRFMQFFHPLDELWEYLSAVLKDKNAFEEDRLAMEPPLSCQLLVALSILVTSFPSLSEENDILEVLPKFLVSEDKCFVESQDDSVPTLKFRSKQGALLATVPKDRVCSASEYFRGMFGSEFLESIENRQEFVFDPTSEGCDESDFTNFLHFLSGCRQKRCFSVTSAKRCVSLLYLADRYLCSELSKFLLHPKIGSVKTLLNGDNLQEFLPVCLSISRIDQQLGKMCMRTMLQFSSDAQLTKTLETLVGDSRGTELFVRFLKDFLNRYERAWSS</sequence>
<evidence type="ECO:0000256" key="1">
    <source>
        <dbReference type="SAM" id="MobiDB-lite"/>
    </source>
</evidence>
<feature type="region of interest" description="Disordered" evidence="1">
    <location>
        <begin position="1"/>
        <end position="39"/>
    </location>
</feature>
<feature type="compositionally biased region" description="Low complexity" evidence="1">
    <location>
        <begin position="30"/>
        <end position="39"/>
    </location>
</feature>
<protein>
    <recommendedName>
        <fullName evidence="4">BTB domain-containing protein</fullName>
    </recommendedName>
</protein>
<dbReference type="Gene3D" id="3.30.710.10">
    <property type="entry name" value="Potassium Channel Kv1.1, Chain A"/>
    <property type="match status" value="1"/>
</dbReference>
<dbReference type="Gene3D" id="1.25.10.10">
    <property type="entry name" value="Leucine-rich Repeat Variant"/>
    <property type="match status" value="1"/>
</dbReference>
<dbReference type="InterPro" id="IPR016024">
    <property type="entry name" value="ARM-type_fold"/>
</dbReference>
<dbReference type="PANTHER" id="PTHR23312:SF8">
    <property type="entry name" value="ARMADILLO REPEAT-CONTAINING PROTEIN 5"/>
    <property type="match status" value="1"/>
</dbReference>
<dbReference type="InterPro" id="IPR011989">
    <property type="entry name" value="ARM-like"/>
</dbReference>
<gene>
    <name evidence="2" type="ORF">QR680_009572</name>
</gene>
<evidence type="ECO:0008006" key="4">
    <source>
        <dbReference type="Google" id="ProtNLM"/>
    </source>
</evidence>
<organism evidence="2 3">
    <name type="scientific">Steinernema hermaphroditum</name>
    <dbReference type="NCBI Taxonomy" id="289476"/>
    <lineage>
        <taxon>Eukaryota</taxon>
        <taxon>Metazoa</taxon>
        <taxon>Ecdysozoa</taxon>
        <taxon>Nematoda</taxon>
        <taxon>Chromadorea</taxon>
        <taxon>Rhabditida</taxon>
        <taxon>Tylenchina</taxon>
        <taxon>Panagrolaimomorpha</taxon>
        <taxon>Strongyloidoidea</taxon>
        <taxon>Steinernematidae</taxon>
        <taxon>Steinernema</taxon>
    </lineage>
</organism>
<dbReference type="SUPFAM" id="SSF48371">
    <property type="entry name" value="ARM repeat"/>
    <property type="match status" value="1"/>
</dbReference>
<dbReference type="InterPro" id="IPR011333">
    <property type="entry name" value="SKP1/BTB/POZ_sf"/>
</dbReference>
<comment type="caution">
    <text evidence="2">The sequence shown here is derived from an EMBL/GenBank/DDBJ whole genome shotgun (WGS) entry which is preliminary data.</text>
</comment>
<proteinExistence type="predicted"/>
<accession>A0AA39IM78</accession>
<dbReference type="GO" id="GO:0005829">
    <property type="term" value="C:cytosol"/>
    <property type="evidence" value="ECO:0007669"/>
    <property type="project" value="TreeGrafter"/>
</dbReference>
<evidence type="ECO:0000313" key="3">
    <source>
        <dbReference type="Proteomes" id="UP001175271"/>
    </source>
</evidence>
<dbReference type="AlphaFoldDB" id="A0AA39IM78"/>
<dbReference type="EMBL" id="JAUCMV010000001">
    <property type="protein sequence ID" value="KAK0426176.1"/>
    <property type="molecule type" value="Genomic_DNA"/>
</dbReference>
<dbReference type="Proteomes" id="UP001175271">
    <property type="component" value="Unassembled WGS sequence"/>
</dbReference>
<dbReference type="GO" id="GO:0009653">
    <property type="term" value="P:anatomical structure morphogenesis"/>
    <property type="evidence" value="ECO:0007669"/>
    <property type="project" value="TreeGrafter"/>
</dbReference>
<dbReference type="PANTHER" id="PTHR23312">
    <property type="entry name" value="ARMC5 ARMADILLO REPEAT-CONTAINING -RELATED"/>
    <property type="match status" value="1"/>
</dbReference>
<keyword evidence="3" id="KW-1185">Reference proteome</keyword>
<feature type="region of interest" description="Disordered" evidence="1">
    <location>
        <begin position="454"/>
        <end position="480"/>
    </location>
</feature>
<reference evidence="2" key="1">
    <citation type="submission" date="2023-06" db="EMBL/GenBank/DDBJ databases">
        <title>Genomic analysis of the entomopathogenic nematode Steinernema hermaphroditum.</title>
        <authorList>
            <person name="Schwarz E.M."/>
            <person name="Heppert J.K."/>
            <person name="Baniya A."/>
            <person name="Schwartz H.T."/>
            <person name="Tan C.-H."/>
            <person name="Antoshechkin I."/>
            <person name="Sternberg P.W."/>
            <person name="Goodrich-Blair H."/>
            <person name="Dillman A.R."/>
        </authorList>
    </citation>
    <scope>NUCLEOTIDE SEQUENCE</scope>
    <source>
        <strain evidence="2">PS9179</strain>
        <tissue evidence="2">Whole animal</tissue>
    </source>
</reference>